<dbReference type="AlphaFoldDB" id="A0A975S304"/>
<sequence>MSIAKYFDDMSYGPSPESDAEARSWLARGAAVDVDAVWAFGTEAQSEAVERLSAGNMKRSFVDHDCLTD</sequence>
<dbReference type="RefSeq" id="WP_215503875.1">
    <property type="nucleotide sequence ID" value="NZ_CP076361.1"/>
</dbReference>
<protein>
    <submittedName>
        <fullName evidence="1">Uncharacterized protein</fullName>
    </submittedName>
</protein>
<name>A0A975S304_9RHOB</name>
<organism evidence="1 2">
    <name type="scientific">Gemmobacter fulvus</name>
    <dbReference type="NCBI Taxonomy" id="2840474"/>
    <lineage>
        <taxon>Bacteria</taxon>
        <taxon>Pseudomonadati</taxon>
        <taxon>Pseudomonadota</taxon>
        <taxon>Alphaproteobacteria</taxon>
        <taxon>Rhodobacterales</taxon>
        <taxon>Paracoccaceae</taxon>
        <taxon>Gemmobacter</taxon>
    </lineage>
</organism>
<evidence type="ECO:0000313" key="1">
    <source>
        <dbReference type="EMBL" id="QWK91685.1"/>
    </source>
</evidence>
<proteinExistence type="predicted"/>
<dbReference type="Proteomes" id="UP000679352">
    <property type="component" value="Chromosome"/>
</dbReference>
<gene>
    <name evidence="1" type="ORF">KM031_07410</name>
</gene>
<evidence type="ECO:0000313" key="2">
    <source>
        <dbReference type="Proteomes" id="UP000679352"/>
    </source>
</evidence>
<dbReference type="KEGG" id="gfu:KM031_07410"/>
<keyword evidence="2" id="KW-1185">Reference proteome</keyword>
<accession>A0A975S304</accession>
<dbReference type="EMBL" id="CP076361">
    <property type="protein sequence ID" value="QWK91685.1"/>
    <property type="molecule type" value="Genomic_DNA"/>
</dbReference>
<reference evidence="1" key="1">
    <citation type="submission" date="2021-06" db="EMBL/GenBank/DDBJ databases">
        <title>Direct submission.</title>
        <authorList>
            <person name="Lee C.-S."/>
            <person name="Jin L."/>
        </authorList>
    </citation>
    <scope>NUCLEOTIDE SEQUENCE</scope>
    <source>
        <strain evidence="1">Con5</strain>
    </source>
</reference>